<sequence>MGRVTARRSVVRYDADTRSQRHDSLAVEEPMELRVNGQQFSVTMRTPGSDFELAQGFLLSEGVISRRDQIGAIRYCAGKNDDDENTYNVLDVAVRGGNLAALDAMKRQTYTTSSCGICGKASLEAVVTTTSHSPAADATAFDRSVVASLPDRLRTAQKVFDLTGGLHAAGLFTADGEPLVIREDVGRHNAVDKVLGWALEHDRLPLGGVALCVSGRASFELAQKATMAGVPLLVAVSAPSSLAVSLAEEVGLTIAGFVRGTSMNVYAHPERITG</sequence>
<comment type="caution">
    <text evidence="4">The sequence shown here is derived from an EMBL/GenBank/DDBJ whole genome shotgun (WGS) entry which is preliminary data.</text>
</comment>
<evidence type="ECO:0000256" key="2">
    <source>
        <dbReference type="ARBA" id="ARBA00023150"/>
    </source>
</evidence>
<comment type="subcellular location">
    <subcellularLocation>
        <location evidence="3">Cytoplasm</location>
    </subcellularLocation>
</comment>
<keyword evidence="1 3" id="KW-0963">Cytoplasm</keyword>
<dbReference type="RefSeq" id="WP_131580704.1">
    <property type="nucleotide sequence ID" value="NZ_SJZJ01000001.1"/>
</dbReference>
<dbReference type="PIRSF" id="PIRSF015626">
    <property type="entry name" value="FdhD"/>
    <property type="match status" value="1"/>
</dbReference>
<keyword evidence="5" id="KW-1185">Reference proteome</keyword>
<keyword evidence="2 3" id="KW-0501">Molybdenum cofactor biosynthesis</keyword>
<dbReference type="Gene3D" id="3.40.140.10">
    <property type="entry name" value="Cytidine Deaminase, domain 2"/>
    <property type="match status" value="1"/>
</dbReference>
<name>A0A4R1CLU3_9ACTN</name>
<dbReference type="GO" id="GO:0006777">
    <property type="term" value="P:Mo-molybdopterin cofactor biosynthetic process"/>
    <property type="evidence" value="ECO:0007669"/>
    <property type="project" value="UniProtKB-UniRule"/>
</dbReference>
<dbReference type="Gene3D" id="3.10.20.10">
    <property type="match status" value="1"/>
</dbReference>
<dbReference type="AlphaFoldDB" id="A0A4R1CLU3"/>
<accession>A0A4R1CLU3</accession>
<dbReference type="Pfam" id="PF02634">
    <property type="entry name" value="FdhD-NarQ"/>
    <property type="match status" value="1"/>
</dbReference>
<organism evidence="4 5">
    <name type="scientific">Nocardioides jejuensis</name>
    <dbReference type="NCBI Taxonomy" id="2502782"/>
    <lineage>
        <taxon>Bacteria</taxon>
        <taxon>Bacillati</taxon>
        <taxon>Actinomycetota</taxon>
        <taxon>Actinomycetes</taxon>
        <taxon>Propionibacteriales</taxon>
        <taxon>Nocardioidaceae</taxon>
        <taxon>Nocardioides</taxon>
    </lineage>
</organism>
<evidence type="ECO:0000256" key="3">
    <source>
        <dbReference type="HAMAP-Rule" id="MF_00187"/>
    </source>
</evidence>
<protein>
    <recommendedName>
        <fullName evidence="3">Sulfur carrier protein FdhD</fullName>
    </recommendedName>
</protein>
<evidence type="ECO:0000313" key="4">
    <source>
        <dbReference type="EMBL" id="TCJ31018.1"/>
    </source>
</evidence>
<dbReference type="Proteomes" id="UP000295453">
    <property type="component" value="Unassembled WGS sequence"/>
</dbReference>
<dbReference type="OrthoDB" id="3197277at2"/>
<comment type="caution">
    <text evidence="3">Lacks conserved residue(s) required for the propagation of feature annotation.</text>
</comment>
<reference evidence="4 5" key="1">
    <citation type="submission" date="2019-03" db="EMBL/GenBank/DDBJ databases">
        <authorList>
            <person name="Kim M.K.M."/>
        </authorList>
    </citation>
    <scope>NUCLEOTIDE SEQUENCE [LARGE SCALE GENOMIC DNA]</scope>
    <source>
        <strain evidence="4 5">18JY15-6</strain>
    </source>
</reference>
<dbReference type="PANTHER" id="PTHR30592:SF1">
    <property type="entry name" value="SULFUR CARRIER PROTEIN FDHD"/>
    <property type="match status" value="1"/>
</dbReference>
<gene>
    <name evidence="3 4" type="primary">fdhD</name>
    <name evidence="4" type="ORF">EPD65_00115</name>
</gene>
<dbReference type="InterPro" id="IPR016193">
    <property type="entry name" value="Cytidine_deaminase-like"/>
</dbReference>
<dbReference type="NCBIfam" id="NF001943">
    <property type="entry name" value="PRK00724.1-2"/>
    <property type="match status" value="1"/>
</dbReference>
<evidence type="ECO:0000313" key="5">
    <source>
        <dbReference type="Proteomes" id="UP000295453"/>
    </source>
</evidence>
<dbReference type="EMBL" id="SJZJ01000001">
    <property type="protein sequence ID" value="TCJ31018.1"/>
    <property type="molecule type" value="Genomic_DNA"/>
</dbReference>
<comment type="function">
    <text evidence="3">Required for formate dehydrogenase (FDH) activity. Acts as a sulfur carrier protein that transfers sulfur from IscS to the molybdenum cofactor prior to its insertion into FDH.</text>
</comment>
<dbReference type="HAMAP" id="MF_00187">
    <property type="entry name" value="FdhD"/>
    <property type="match status" value="1"/>
</dbReference>
<proteinExistence type="inferred from homology"/>
<dbReference type="InterPro" id="IPR003786">
    <property type="entry name" value="FdhD"/>
</dbReference>
<dbReference type="NCBIfam" id="TIGR00129">
    <property type="entry name" value="fdhD_narQ"/>
    <property type="match status" value="1"/>
</dbReference>
<dbReference type="GO" id="GO:0005737">
    <property type="term" value="C:cytoplasm"/>
    <property type="evidence" value="ECO:0007669"/>
    <property type="project" value="UniProtKB-SubCell"/>
</dbReference>
<dbReference type="GO" id="GO:0097163">
    <property type="term" value="F:sulfur carrier activity"/>
    <property type="evidence" value="ECO:0007669"/>
    <property type="project" value="UniProtKB-UniRule"/>
</dbReference>
<dbReference type="GO" id="GO:0016783">
    <property type="term" value="F:sulfurtransferase activity"/>
    <property type="evidence" value="ECO:0007669"/>
    <property type="project" value="InterPro"/>
</dbReference>
<dbReference type="SUPFAM" id="SSF53927">
    <property type="entry name" value="Cytidine deaminase-like"/>
    <property type="match status" value="1"/>
</dbReference>
<dbReference type="PANTHER" id="PTHR30592">
    <property type="entry name" value="FORMATE DEHYDROGENASE"/>
    <property type="match status" value="1"/>
</dbReference>
<evidence type="ECO:0000256" key="1">
    <source>
        <dbReference type="ARBA" id="ARBA00022490"/>
    </source>
</evidence>
<feature type="active site" description="Cysteine persulfide intermediate" evidence="3">
    <location>
        <position position="115"/>
    </location>
</feature>
<keyword evidence="4" id="KW-0808">Transferase</keyword>
<comment type="similarity">
    <text evidence="3">Belongs to the FdhD family.</text>
</comment>